<sequence>YGPSRCQTDRNVWFSFSFFFNALKMPSGTAVISLRSVLGPLVSASV</sequence>
<accession>A0A061R5C4</accession>
<dbReference type="AlphaFoldDB" id="A0A061R5C4"/>
<gene>
    <name evidence="1" type="ORF">TSPGSL018_15418</name>
</gene>
<dbReference type="EMBL" id="GBEZ01020996">
    <property type="protein sequence ID" value="JAC65721.1"/>
    <property type="molecule type" value="Transcribed_RNA"/>
</dbReference>
<organism evidence="1">
    <name type="scientific">Tetraselmis sp. GSL018</name>
    <dbReference type="NCBI Taxonomy" id="582737"/>
    <lineage>
        <taxon>Eukaryota</taxon>
        <taxon>Viridiplantae</taxon>
        <taxon>Chlorophyta</taxon>
        <taxon>core chlorophytes</taxon>
        <taxon>Chlorodendrophyceae</taxon>
        <taxon>Chlorodendrales</taxon>
        <taxon>Chlorodendraceae</taxon>
        <taxon>Tetraselmis</taxon>
    </lineage>
</organism>
<proteinExistence type="predicted"/>
<reference evidence="1" key="1">
    <citation type="submission" date="2014-05" db="EMBL/GenBank/DDBJ databases">
        <title>The transcriptome of the halophilic microalga Tetraselmis sp. GSL018 isolated from the Great Salt Lake, Utah.</title>
        <authorList>
            <person name="Jinkerson R.E."/>
            <person name="D'Adamo S."/>
            <person name="Posewitz M.C."/>
        </authorList>
    </citation>
    <scope>NUCLEOTIDE SEQUENCE</scope>
    <source>
        <strain evidence="1">GSL018</strain>
    </source>
</reference>
<name>A0A061R5C4_9CHLO</name>
<evidence type="ECO:0000313" key="1">
    <source>
        <dbReference type="EMBL" id="JAC65721.1"/>
    </source>
</evidence>
<protein>
    <submittedName>
        <fullName evidence="1">Uncharacterized protein</fullName>
    </submittedName>
</protein>
<feature type="non-terminal residue" evidence="1">
    <location>
        <position position="1"/>
    </location>
</feature>